<feature type="region of interest" description="Disordered" evidence="1">
    <location>
        <begin position="1"/>
        <end position="70"/>
    </location>
</feature>
<sequence>MPHSPHRPAEHVDDGTQATGTPATGTPAPLTADTAVDSDATPTRASQRAGERAVTARGSRLDDLWARLVS</sequence>
<feature type="non-terminal residue" evidence="2">
    <location>
        <position position="70"/>
    </location>
</feature>
<feature type="compositionally biased region" description="Basic and acidic residues" evidence="1">
    <location>
        <begin position="59"/>
        <end position="70"/>
    </location>
</feature>
<dbReference type="EMBL" id="QWEE01000693">
    <property type="protein sequence ID" value="RII86017.1"/>
    <property type="molecule type" value="Genomic_DNA"/>
</dbReference>
<name>A0ABX9N0L7_9MICO</name>
<reference evidence="2 3" key="1">
    <citation type="submission" date="2018-08" db="EMBL/GenBank/DDBJ databases">
        <title>Genome Sequence of Clavibacter michiganensis Subspecies type strains, and the Atypical Peach-Colored Strains Isolated from Tomato.</title>
        <authorList>
            <person name="Osdaghi E."/>
            <person name="Portier P."/>
            <person name="Briand M."/>
            <person name="Jacques M.-A."/>
        </authorList>
    </citation>
    <scope>NUCLEOTIDE SEQUENCE [LARGE SCALE GENOMIC DNA]</scope>
    <source>
        <strain evidence="2 3">CFBP 8216</strain>
    </source>
</reference>
<comment type="caution">
    <text evidence="2">The sequence shown here is derived from an EMBL/GenBank/DDBJ whole genome shotgun (WGS) entry which is preliminary data.</text>
</comment>
<organism evidence="2 3">
    <name type="scientific">Clavibacter californiensis</name>
    <dbReference type="NCBI Taxonomy" id="1401995"/>
    <lineage>
        <taxon>Bacteria</taxon>
        <taxon>Bacillati</taxon>
        <taxon>Actinomycetota</taxon>
        <taxon>Actinomycetes</taxon>
        <taxon>Micrococcales</taxon>
        <taxon>Microbacteriaceae</taxon>
        <taxon>Clavibacter</taxon>
    </lineage>
</organism>
<dbReference type="Proteomes" id="UP000265355">
    <property type="component" value="Unassembled WGS sequence"/>
</dbReference>
<evidence type="ECO:0000256" key="1">
    <source>
        <dbReference type="SAM" id="MobiDB-lite"/>
    </source>
</evidence>
<accession>A0ABX9N0L7</accession>
<evidence type="ECO:0000313" key="3">
    <source>
        <dbReference type="Proteomes" id="UP000265355"/>
    </source>
</evidence>
<evidence type="ECO:0000313" key="2">
    <source>
        <dbReference type="EMBL" id="RII86017.1"/>
    </source>
</evidence>
<protein>
    <submittedName>
        <fullName evidence="2">Phospholipid carrier-dependent glycosyltransferase</fullName>
    </submittedName>
</protein>
<gene>
    <name evidence="2" type="ORF">DZF98_16990</name>
</gene>
<feature type="compositionally biased region" description="Low complexity" evidence="1">
    <location>
        <begin position="15"/>
        <end position="35"/>
    </location>
</feature>
<keyword evidence="3" id="KW-1185">Reference proteome</keyword>
<proteinExistence type="predicted"/>